<dbReference type="EMBL" id="AOIA01000006">
    <property type="protein sequence ID" value="ELY67380.1"/>
    <property type="molecule type" value="Genomic_DNA"/>
</dbReference>
<protein>
    <submittedName>
        <fullName evidence="1">Uncharacterized protein</fullName>
    </submittedName>
</protein>
<accession>L9Y002</accession>
<sequence>MTPSSIVISIVLTSQIEFQFLRKTVVYWLILIGELATVFRDKLVEERSKDRLLLLIRFEREVLTGIFIDFEFELEA</sequence>
<name>L9Y002_9EURY</name>
<keyword evidence="2" id="KW-1185">Reference proteome</keyword>
<dbReference type="AlphaFoldDB" id="L9Y002"/>
<evidence type="ECO:0000313" key="1">
    <source>
        <dbReference type="EMBL" id="ELY67380.1"/>
    </source>
</evidence>
<evidence type="ECO:0000313" key="2">
    <source>
        <dbReference type="Proteomes" id="UP000011531"/>
    </source>
</evidence>
<comment type="caution">
    <text evidence="1">The sequence shown here is derived from an EMBL/GenBank/DDBJ whole genome shotgun (WGS) entry which is preliminary data.</text>
</comment>
<gene>
    <name evidence="1" type="ORF">C492_00160</name>
</gene>
<dbReference type="Proteomes" id="UP000011531">
    <property type="component" value="Unassembled WGS sequence"/>
</dbReference>
<proteinExistence type="predicted"/>
<reference evidence="1 2" key="1">
    <citation type="journal article" date="2014" name="PLoS Genet.">
        <title>Phylogenetically driven sequencing of extremely halophilic archaea reveals strategies for static and dynamic osmo-response.</title>
        <authorList>
            <person name="Becker E.A."/>
            <person name="Seitzer P.M."/>
            <person name="Tritt A."/>
            <person name="Larsen D."/>
            <person name="Krusor M."/>
            <person name="Yao A.I."/>
            <person name="Wu D."/>
            <person name="Madern D."/>
            <person name="Eisen J.A."/>
            <person name="Darling A.E."/>
            <person name="Facciotti M.T."/>
        </authorList>
    </citation>
    <scope>NUCLEOTIDE SEQUENCE [LARGE SCALE GENOMIC DNA]</scope>
    <source>
        <strain evidence="1 2">DSM 18795</strain>
    </source>
</reference>
<organism evidence="1 2">
    <name type="scientific">Natronococcus jeotgali DSM 18795</name>
    <dbReference type="NCBI Taxonomy" id="1227498"/>
    <lineage>
        <taxon>Archaea</taxon>
        <taxon>Methanobacteriati</taxon>
        <taxon>Methanobacteriota</taxon>
        <taxon>Stenosarchaea group</taxon>
        <taxon>Halobacteria</taxon>
        <taxon>Halobacteriales</taxon>
        <taxon>Natrialbaceae</taxon>
        <taxon>Natronococcus</taxon>
    </lineage>
</organism>